<dbReference type="Proteomes" id="UP000715095">
    <property type="component" value="Unassembled WGS sequence"/>
</dbReference>
<reference evidence="1 2" key="1">
    <citation type="journal article" date="2021" name="Sci. Rep.">
        <title>The distribution of antibiotic resistance genes in chicken gut microbiota commensals.</title>
        <authorList>
            <person name="Juricova H."/>
            <person name="Matiasovicova J."/>
            <person name="Kubasova T."/>
            <person name="Cejkova D."/>
            <person name="Rychlik I."/>
        </authorList>
    </citation>
    <scope>NUCLEOTIDE SEQUENCE [LARGE SCALE GENOMIC DNA]</scope>
    <source>
        <strain evidence="1 2">An829</strain>
    </source>
</reference>
<feature type="non-terminal residue" evidence="1">
    <location>
        <position position="343"/>
    </location>
</feature>
<protein>
    <recommendedName>
        <fullName evidence="3">Autotransporter domain-containing protein</fullName>
    </recommendedName>
</protein>
<evidence type="ECO:0000313" key="2">
    <source>
        <dbReference type="Proteomes" id="UP000715095"/>
    </source>
</evidence>
<keyword evidence="2" id="KW-1185">Reference proteome</keyword>
<proteinExistence type="predicted"/>
<gene>
    <name evidence="1" type="ORF">H6A60_11575</name>
</gene>
<evidence type="ECO:0008006" key="3">
    <source>
        <dbReference type="Google" id="ProtNLM"/>
    </source>
</evidence>
<dbReference type="EMBL" id="JACJJC010000114">
    <property type="protein sequence ID" value="MBM6705105.1"/>
    <property type="molecule type" value="Genomic_DNA"/>
</dbReference>
<comment type="caution">
    <text evidence="1">The sequence shown here is derived from an EMBL/GenBank/DDBJ whole genome shotgun (WGS) entry which is preliminary data.</text>
</comment>
<evidence type="ECO:0000313" key="1">
    <source>
        <dbReference type="EMBL" id="MBM6705105.1"/>
    </source>
</evidence>
<feature type="non-terminal residue" evidence="1">
    <location>
        <position position="1"/>
    </location>
</feature>
<organism evidence="1 2">
    <name type="scientific">Sutterella massiliensis</name>
    <dbReference type="NCBI Taxonomy" id="1816689"/>
    <lineage>
        <taxon>Bacteria</taxon>
        <taxon>Pseudomonadati</taxon>
        <taxon>Pseudomonadota</taxon>
        <taxon>Betaproteobacteria</taxon>
        <taxon>Burkholderiales</taxon>
        <taxon>Sutterellaceae</taxon>
        <taxon>Sutterella</taxon>
    </lineage>
</organism>
<accession>A0ABS2DUS5</accession>
<name>A0ABS2DUS5_9BURK</name>
<sequence>VHDVVEADMPFLGDNPEEDEIYSTRLVGVTVTSTLDGRTDVELADIDWSYTINGNRDLEYAVAGGILDVMHNSTFTSTGKSTNFSLTMNDSFGSSCDITSAAIFVEETGSSTGGTLEEVARLNLNAETTTITAHADGDDAHSIRGIAVENYGSLYMNGSTVKIDVLSGSNKRPNHDPDDADPHEAMGLQAWTYGKIFTSENTTLDITVTGMGDNENMFPIATVDNDVASEITGIANEGSTMDLRGTTNVNVRGNGNWSVGAQIWSEGVDTSFERLDQKLDFDSSVTFGKSATFTVRSEKSQAIGLLVGGAWYRTDATDEEREKYAEYLGKVTVIAEGCLLYTS</sequence>